<protein>
    <submittedName>
        <fullName evidence="1">Uncharacterized protein</fullName>
    </submittedName>
</protein>
<sequence>MLSLVGDGDNKQFNDTVLRQLFLQQMPTNARPILISLGTFALSALAEVADKIIEAIPPMRVAALTTPEPTSSSAQSGTDAILRSLLEKMDPLLSTSNVSNNR</sequence>
<comment type="caution">
    <text evidence="1">The sequence shown here is derived from an EMBL/GenBank/DDBJ whole genome shotgun (WGS) entry which is preliminary data.</text>
</comment>
<evidence type="ECO:0000313" key="1">
    <source>
        <dbReference type="EMBL" id="KAJ3655384.1"/>
    </source>
</evidence>
<accession>A0AA38IHW4</accession>
<keyword evidence="2" id="KW-1185">Reference proteome</keyword>
<organism evidence="1 2">
    <name type="scientific">Zophobas morio</name>
    <dbReference type="NCBI Taxonomy" id="2755281"/>
    <lineage>
        <taxon>Eukaryota</taxon>
        <taxon>Metazoa</taxon>
        <taxon>Ecdysozoa</taxon>
        <taxon>Arthropoda</taxon>
        <taxon>Hexapoda</taxon>
        <taxon>Insecta</taxon>
        <taxon>Pterygota</taxon>
        <taxon>Neoptera</taxon>
        <taxon>Endopterygota</taxon>
        <taxon>Coleoptera</taxon>
        <taxon>Polyphaga</taxon>
        <taxon>Cucujiformia</taxon>
        <taxon>Tenebrionidae</taxon>
        <taxon>Zophobas</taxon>
    </lineage>
</organism>
<dbReference type="AlphaFoldDB" id="A0AA38IHW4"/>
<proteinExistence type="predicted"/>
<gene>
    <name evidence="1" type="ORF">Zmor_014517</name>
</gene>
<dbReference type="Proteomes" id="UP001168821">
    <property type="component" value="Unassembled WGS sequence"/>
</dbReference>
<dbReference type="EMBL" id="JALNTZ010000004">
    <property type="protein sequence ID" value="KAJ3655384.1"/>
    <property type="molecule type" value="Genomic_DNA"/>
</dbReference>
<name>A0AA38IHW4_9CUCU</name>
<evidence type="ECO:0000313" key="2">
    <source>
        <dbReference type="Proteomes" id="UP001168821"/>
    </source>
</evidence>
<reference evidence="1" key="1">
    <citation type="journal article" date="2023" name="G3 (Bethesda)">
        <title>Whole genome assemblies of Zophobas morio and Tenebrio molitor.</title>
        <authorList>
            <person name="Kaur S."/>
            <person name="Stinson S.A."/>
            <person name="diCenzo G.C."/>
        </authorList>
    </citation>
    <scope>NUCLEOTIDE SEQUENCE</scope>
    <source>
        <strain evidence="1">QUZm001</strain>
    </source>
</reference>